<dbReference type="Pfam" id="PF00254">
    <property type="entry name" value="FKBP_C"/>
    <property type="match status" value="2"/>
</dbReference>
<comment type="similarity">
    <text evidence="5">Belongs to the FKBP-type PPIase family.</text>
</comment>
<dbReference type="GO" id="GO:0003755">
    <property type="term" value="F:peptidyl-prolyl cis-trans isomerase activity"/>
    <property type="evidence" value="ECO:0007669"/>
    <property type="project" value="UniProtKB-UniRule"/>
</dbReference>
<evidence type="ECO:0000256" key="6">
    <source>
        <dbReference type="SAM" id="SignalP"/>
    </source>
</evidence>
<feature type="domain" description="PPIase FKBP-type" evidence="7">
    <location>
        <begin position="208"/>
        <end position="298"/>
    </location>
</feature>
<dbReference type="PROSITE" id="PS50059">
    <property type="entry name" value="FKBP_PPIASE"/>
    <property type="match status" value="2"/>
</dbReference>
<keyword evidence="3 4" id="KW-0413">Isomerase</keyword>
<accession>A0A7W0HUF6</accession>
<comment type="caution">
    <text evidence="8">The sequence shown here is derived from an EMBL/GenBank/DDBJ whole genome shotgun (WGS) entry which is preliminary data.</text>
</comment>
<evidence type="ECO:0000259" key="7">
    <source>
        <dbReference type="PROSITE" id="PS50059"/>
    </source>
</evidence>
<dbReference type="InterPro" id="IPR046357">
    <property type="entry name" value="PPIase_dom_sf"/>
</dbReference>
<dbReference type="Gene3D" id="3.10.50.40">
    <property type="match status" value="2"/>
</dbReference>
<evidence type="ECO:0000256" key="1">
    <source>
        <dbReference type="ARBA" id="ARBA00000971"/>
    </source>
</evidence>
<name>A0A7W0HUF6_9ACTN</name>
<keyword evidence="6" id="KW-0732">Signal</keyword>
<dbReference type="RefSeq" id="WP_181614845.1">
    <property type="nucleotide sequence ID" value="NZ_BAABAM010000007.1"/>
</dbReference>
<dbReference type="EMBL" id="JACDUR010000008">
    <property type="protein sequence ID" value="MBA2896123.1"/>
    <property type="molecule type" value="Genomic_DNA"/>
</dbReference>
<evidence type="ECO:0000256" key="2">
    <source>
        <dbReference type="ARBA" id="ARBA00023110"/>
    </source>
</evidence>
<dbReference type="Proteomes" id="UP000530928">
    <property type="component" value="Unassembled WGS sequence"/>
</dbReference>
<dbReference type="PANTHER" id="PTHR10516">
    <property type="entry name" value="PEPTIDYL-PROLYL CIS-TRANS ISOMERASE"/>
    <property type="match status" value="1"/>
</dbReference>
<dbReference type="EC" id="5.2.1.8" evidence="5"/>
<feature type="domain" description="PPIase FKBP-type" evidence="7">
    <location>
        <begin position="66"/>
        <end position="154"/>
    </location>
</feature>
<evidence type="ECO:0000313" key="9">
    <source>
        <dbReference type="Proteomes" id="UP000530928"/>
    </source>
</evidence>
<gene>
    <name evidence="8" type="ORF">HNR30_007514</name>
</gene>
<protein>
    <recommendedName>
        <fullName evidence="5">Peptidyl-prolyl cis-trans isomerase</fullName>
        <ecNumber evidence="5">5.2.1.8</ecNumber>
    </recommendedName>
</protein>
<feature type="signal peptide" evidence="6">
    <location>
        <begin position="1"/>
        <end position="24"/>
    </location>
</feature>
<reference evidence="8 9" key="1">
    <citation type="submission" date="2020-07" db="EMBL/GenBank/DDBJ databases">
        <title>Genomic Encyclopedia of Type Strains, Phase IV (KMG-IV): sequencing the most valuable type-strain genomes for metagenomic binning, comparative biology and taxonomic classification.</title>
        <authorList>
            <person name="Goeker M."/>
        </authorList>
    </citation>
    <scope>NUCLEOTIDE SEQUENCE [LARGE SCALE GENOMIC DNA]</scope>
    <source>
        <strain evidence="8 9">DSM 45533</strain>
    </source>
</reference>
<evidence type="ECO:0000256" key="3">
    <source>
        <dbReference type="ARBA" id="ARBA00023235"/>
    </source>
</evidence>
<keyword evidence="9" id="KW-1185">Reference proteome</keyword>
<dbReference type="InterPro" id="IPR050689">
    <property type="entry name" value="FKBP-type_PPIase"/>
</dbReference>
<keyword evidence="2 4" id="KW-0697">Rotamase</keyword>
<comment type="catalytic activity">
    <reaction evidence="1 4 5">
        <text>[protein]-peptidylproline (omega=180) = [protein]-peptidylproline (omega=0)</text>
        <dbReference type="Rhea" id="RHEA:16237"/>
        <dbReference type="Rhea" id="RHEA-COMP:10747"/>
        <dbReference type="Rhea" id="RHEA-COMP:10748"/>
        <dbReference type="ChEBI" id="CHEBI:83833"/>
        <dbReference type="ChEBI" id="CHEBI:83834"/>
        <dbReference type="EC" id="5.2.1.8"/>
    </reaction>
</comment>
<organism evidence="8 9">
    <name type="scientific">Nonomuraea soli</name>
    <dbReference type="NCBI Taxonomy" id="1032476"/>
    <lineage>
        <taxon>Bacteria</taxon>
        <taxon>Bacillati</taxon>
        <taxon>Actinomycetota</taxon>
        <taxon>Actinomycetes</taxon>
        <taxon>Streptosporangiales</taxon>
        <taxon>Streptosporangiaceae</taxon>
        <taxon>Nonomuraea</taxon>
    </lineage>
</organism>
<dbReference type="InterPro" id="IPR001179">
    <property type="entry name" value="PPIase_FKBP_dom"/>
</dbReference>
<dbReference type="PANTHER" id="PTHR10516:SF443">
    <property type="entry name" value="FK506-BINDING PROTEIN 59-RELATED"/>
    <property type="match status" value="1"/>
</dbReference>
<proteinExistence type="inferred from homology"/>
<feature type="chain" id="PRO_5039298613" description="Peptidyl-prolyl cis-trans isomerase" evidence="6">
    <location>
        <begin position="25"/>
        <end position="298"/>
    </location>
</feature>
<evidence type="ECO:0000313" key="8">
    <source>
        <dbReference type="EMBL" id="MBA2896123.1"/>
    </source>
</evidence>
<evidence type="ECO:0000256" key="5">
    <source>
        <dbReference type="RuleBase" id="RU003915"/>
    </source>
</evidence>
<dbReference type="SUPFAM" id="SSF54534">
    <property type="entry name" value="FKBP-like"/>
    <property type="match status" value="2"/>
</dbReference>
<dbReference type="PROSITE" id="PS51257">
    <property type="entry name" value="PROKAR_LIPOPROTEIN"/>
    <property type="match status" value="1"/>
</dbReference>
<evidence type="ECO:0000256" key="4">
    <source>
        <dbReference type="PROSITE-ProRule" id="PRU00277"/>
    </source>
</evidence>
<sequence length="298" mass="30277">MRPWAPLLPAVLLLLGGCAQPAQGGGLKVGGPFGARPTVVFPDGAPATGLQIDELTSGDGTRLGRDSVAVVQFTAHVWDGADNRVVDSTFDRGAPAALRLGSLPEGLDTALRGRRAGSRVVVALPPGDGFGPNPPQGVRPGDELLYVVDILAAYGKGAAAGRARGGTLDGVTVSPGAPPRVVIPPGPAPARFAAKVVSRGDGPKTRAGQLLVTQHVTLLWRGGRVVEGSWSDGRPRAVRLGDGSVVAGWERALTGVPVGSRVVFVVPPALGYGRGGVPALGIRGNDTLVFVVDVLGAH</sequence>
<dbReference type="AlphaFoldDB" id="A0A7W0HUF6"/>